<reference evidence="2" key="1">
    <citation type="submission" date="2022-07" db="EMBL/GenBank/DDBJ databases">
        <authorList>
            <person name="Macas J."/>
            <person name="Novak P."/>
            <person name="Neumann P."/>
        </authorList>
    </citation>
    <scope>NUCLEOTIDE SEQUENCE</scope>
</reference>
<protein>
    <submittedName>
        <fullName evidence="2">Uncharacterized protein</fullName>
    </submittedName>
</protein>
<gene>
    <name evidence="2" type="ORF">CEPIT_LOCUS18709</name>
</gene>
<evidence type="ECO:0000256" key="1">
    <source>
        <dbReference type="SAM" id="MobiDB-lite"/>
    </source>
</evidence>
<accession>A0AAV0DVA0</accession>
<name>A0AAV0DVA0_9ASTE</name>
<keyword evidence="3" id="KW-1185">Reference proteome</keyword>
<dbReference type="Proteomes" id="UP001152523">
    <property type="component" value="Unassembled WGS sequence"/>
</dbReference>
<proteinExistence type="predicted"/>
<dbReference type="EMBL" id="CAMAPF010000150">
    <property type="protein sequence ID" value="CAH9109404.1"/>
    <property type="molecule type" value="Genomic_DNA"/>
</dbReference>
<evidence type="ECO:0000313" key="2">
    <source>
        <dbReference type="EMBL" id="CAH9109404.1"/>
    </source>
</evidence>
<dbReference type="AlphaFoldDB" id="A0AAV0DVA0"/>
<organism evidence="2 3">
    <name type="scientific">Cuscuta epithymum</name>
    <dbReference type="NCBI Taxonomy" id="186058"/>
    <lineage>
        <taxon>Eukaryota</taxon>
        <taxon>Viridiplantae</taxon>
        <taxon>Streptophyta</taxon>
        <taxon>Embryophyta</taxon>
        <taxon>Tracheophyta</taxon>
        <taxon>Spermatophyta</taxon>
        <taxon>Magnoliopsida</taxon>
        <taxon>eudicotyledons</taxon>
        <taxon>Gunneridae</taxon>
        <taxon>Pentapetalae</taxon>
        <taxon>asterids</taxon>
        <taxon>lamiids</taxon>
        <taxon>Solanales</taxon>
        <taxon>Convolvulaceae</taxon>
        <taxon>Cuscuteae</taxon>
        <taxon>Cuscuta</taxon>
        <taxon>Cuscuta subgen. Cuscuta</taxon>
    </lineage>
</organism>
<evidence type="ECO:0000313" key="3">
    <source>
        <dbReference type="Proteomes" id="UP001152523"/>
    </source>
</evidence>
<feature type="region of interest" description="Disordered" evidence="1">
    <location>
        <begin position="1"/>
        <end position="41"/>
    </location>
</feature>
<comment type="caution">
    <text evidence="2">The sequence shown here is derived from an EMBL/GenBank/DDBJ whole genome shotgun (WGS) entry which is preliminary data.</text>
</comment>
<feature type="compositionally biased region" description="Basic and acidic residues" evidence="1">
    <location>
        <begin position="1"/>
        <end position="10"/>
    </location>
</feature>
<sequence length="106" mass="11829">MAEFQAKNDDQSPAMGSRRWRSSRQRAAPVTDSGDTLPGGRVRFQQRAVLGTNPQTAVDGVRWRWRAADFNLRRISFQGQRIYLQRLPASRSGEASGTFGGLSLSF</sequence>